<reference evidence="1 2" key="1">
    <citation type="submission" date="2018-07" db="EMBL/GenBank/DDBJ databases">
        <title>Genomic Encyclopedia of Type Strains, Phase IV (KMG-IV): sequencing the most valuable type-strain genomes for metagenomic binning, comparative biology and taxonomic classification.</title>
        <authorList>
            <person name="Goeker M."/>
        </authorList>
    </citation>
    <scope>NUCLEOTIDE SEQUENCE [LARGE SCALE GENOMIC DNA]</scope>
    <source>
        <strain evidence="1 2">DSM 21634</strain>
    </source>
</reference>
<dbReference type="EMBL" id="QPJK01000013">
    <property type="protein sequence ID" value="RCW65151.1"/>
    <property type="molecule type" value="Genomic_DNA"/>
</dbReference>
<gene>
    <name evidence="1" type="ORF">DES41_11375</name>
</gene>
<protein>
    <submittedName>
        <fullName evidence="1">Uncharacterized protein</fullName>
    </submittedName>
</protein>
<dbReference type="Proteomes" id="UP000252884">
    <property type="component" value="Unassembled WGS sequence"/>
</dbReference>
<accession>A0A368XB01</accession>
<organism evidence="1 2">
    <name type="scientific">Pseudorhodoferax soli</name>
    <dbReference type="NCBI Taxonomy" id="545864"/>
    <lineage>
        <taxon>Bacteria</taxon>
        <taxon>Pseudomonadati</taxon>
        <taxon>Pseudomonadota</taxon>
        <taxon>Betaproteobacteria</taxon>
        <taxon>Burkholderiales</taxon>
        <taxon>Comamonadaceae</taxon>
    </lineage>
</organism>
<sequence length="73" mass="7893">MICCYCDGAIAGEALWVEGYLDDGSAGLHRFVYHQDCAWDMEHDLDAIKAHDGCFSYGTAVEVVAASTETSLS</sequence>
<name>A0A368XB01_9BURK</name>
<evidence type="ECO:0000313" key="2">
    <source>
        <dbReference type="Proteomes" id="UP000252884"/>
    </source>
</evidence>
<dbReference type="AlphaFoldDB" id="A0A368XB01"/>
<comment type="caution">
    <text evidence="1">The sequence shown here is derived from an EMBL/GenBank/DDBJ whole genome shotgun (WGS) entry which is preliminary data.</text>
</comment>
<proteinExistence type="predicted"/>
<evidence type="ECO:0000313" key="1">
    <source>
        <dbReference type="EMBL" id="RCW65151.1"/>
    </source>
</evidence>
<keyword evidence="2" id="KW-1185">Reference proteome</keyword>